<sequence>MDVLGAFGVSALLREYLIIANFNIWTVREIERRINEKRAGSNKLGVVEIGLPSHHVELLEAVYNSFNAKRYDSMTKEDIHDELKSSLRFTN</sequence>
<comment type="caution">
    <text evidence="1">The sequence shown here is derived from an EMBL/GenBank/DDBJ whole genome shotgun (WGS) entry which is preliminary data.</text>
</comment>
<protein>
    <submittedName>
        <fullName evidence="1">Uncharacterized protein</fullName>
    </submittedName>
</protein>
<organism evidence="1 2">
    <name type="scientific">Rhizophagus irregularis</name>
    <dbReference type="NCBI Taxonomy" id="588596"/>
    <lineage>
        <taxon>Eukaryota</taxon>
        <taxon>Fungi</taxon>
        <taxon>Fungi incertae sedis</taxon>
        <taxon>Mucoromycota</taxon>
        <taxon>Glomeromycotina</taxon>
        <taxon>Glomeromycetes</taxon>
        <taxon>Glomerales</taxon>
        <taxon>Glomeraceae</taxon>
        <taxon>Rhizophagus</taxon>
    </lineage>
</organism>
<evidence type="ECO:0000313" key="1">
    <source>
        <dbReference type="EMBL" id="CAB5352868.1"/>
    </source>
</evidence>
<accession>A0A915YZ62</accession>
<dbReference type="OrthoDB" id="2320254at2759"/>
<dbReference type="AlphaFoldDB" id="A0A915YZ62"/>
<dbReference type="EMBL" id="CAGKOT010000008">
    <property type="protein sequence ID" value="CAB5352868.1"/>
    <property type="molecule type" value="Genomic_DNA"/>
</dbReference>
<name>A0A915YZ62_9GLOM</name>
<dbReference type="VEuPathDB" id="FungiDB:RhiirFUN_025847"/>
<gene>
    <name evidence="1" type="ORF">CHRIB12_LOCUS5568</name>
</gene>
<reference evidence="1" key="1">
    <citation type="submission" date="2020-05" db="EMBL/GenBank/DDBJ databases">
        <authorList>
            <person name="Rincon C."/>
            <person name="Sanders R I."/>
            <person name="Robbins C."/>
            <person name="Chaturvedi A."/>
        </authorList>
    </citation>
    <scope>NUCLEOTIDE SEQUENCE</scope>
    <source>
        <strain evidence="1">CHB12</strain>
    </source>
</reference>
<evidence type="ECO:0000313" key="2">
    <source>
        <dbReference type="Proteomes" id="UP000684084"/>
    </source>
</evidence>
<proteinExistence type="predicted"/>
<dbReference type="Proteomes" id="UP000684084">
    <property type="component" value="Unassembled WGS sequence"/>
</dbReference>